<dbReference type="RefSeq" id="XP_024345109.1">
    <property type="nucleotide sequence ID" value="XM_024500477.1"/>
</dbReference>
<dbReference type="KEGG" id="egl:EGR_11230"/>
<accession>W6TYV6</accession>
<dbReference type="GeneID" id="36346943"/>
<dbReference type="AlphaFoldDB" id="W6TYV6"/>
<dbReference type="CTD" id="36346943"/>
<keyword evidence="2" id="KW-1185">Reference proteome</keyword>
<name>W6TYV6_ECHGR</name>
<gene>
    <name evidence="1" type="ORF">EGR_11230</name>
</gene>
<sequence>MNTHGDVVRPIAWFSDTFLDLLSVKCAIILPHDSEVIQQSQR</sequence>
<organism evidence="1 2">
    <name type="scientific">Echinococcus granulosus</name>
    <name type="common">Hydatid tapeworm</name>
    <dbReference type="NCBI Taxonomy" id="6210"/>
    <lineage>
        <taxon>Eukaryota</taxon>
        <taxon>Metazoa</taxon>
        <taxon>Spiralia</taxon>
        <taxon>Lophotrochozoa</taxon>
        <taxon>Platyhelminthes</taxon>
        <taxon>Cestoda</taxon>
        <taxon>Eucestoda</taxon>
        <taxon>Cyclophyllidea</taxon>
        <taxon>Taeniidae</taxon>
        <taxon>Echinococcus</taxon>
        <taxon>Echinococcus granulosus group</taxon>
    </lineage>
</organism>
<evidence type="ECO:0000313" key="1">
    <source>
        <dbReference type="EMBL" id="EUB53913.1"/>
    </source>
</evidence>
<comment type="caution">
    <text evidence="1">The sequence shown here is derived from an EMBL/GenBank/DDBJ whole genome shotgun (WGS) entry which is preliminary data.</text>
</comment>
<dbReference type="Proteomes" id="UP000019149">
    <property type="component" value="Unassembled WGS sequence"/>
</dbReference>
<reference evidence="1 2" key="1">
    <citation type="journal article" date="2013" name="Nat. Genet.">
        <title>The genome of the hydatid tapeworm Echinococcus granulosus.</title>
        <authorList>
            <person name="Zheng H."/>
            <person name="Zhang W."/>
            <person name="Zhang L."/>
            <person name="Zhang Z."/>
            <person name="Li J."/>
            <person name="Lu G."/>
            <person name="Zhu Y."/>
            <person name="Wang Y."/>
            <person name="Huang Y."/>
            <person name="Liu J."/>
            <person name="Kang H."/>
            <person name="Chen J."/>
            <person name="Wang L."/>
            <person name="Chen A."/>
            <person name="Yu S."/>
            <person name="Gao Z."/>
            <person name="Jin L."/>
            <person name="Gu W."/>
            <person name="Wang Z."/>
            <person name="Zhao L."/>
            <person name="Shi B."/>
            <person name="Wen H."/>
            <person name="Lin R."/>
            <person name="Jones M.K."/>
            <person name="Brejova B."/>
            <person name="Vinar T."/>
            <person name="Zhao G."/>
            <person name="McManus D.P."/>
            <person name="Chen Z."/>
            <person name="Zhou Y."/>
            <person name="Wang S."/>
        </authorList>
    </citation>
    <scope>NUCLEOTIDE SEQUENCE [LARGE SCALE GENOMIC DNA]</scope>
</reference>
<proteinExistence type="predicted"/>
<protein>
    <submittedName>
        <fullName evidence="1">Uncharacterized protein</fullName>
    </submittedName>
</protein>
<evidence type="ECO:0000313" key="2">
    <source>
        <dbReference type="Proteomes" id="UP000019149"/>
    </source>
</evidence>
<dbReference type="EMBL" id="APAU02000569">
    <property type="protein sequence ID" value="EUB53913.1"/>
    <property type="molecule type" value="Genomic_DNA"/>
</dbReference>